<evidence type="ECO:0000313" key="2">
    <source>
        <dbReference type="EMBL" id="SFS03779.1"/>
    </source>
</evidence>
<dbReference type="AlphaFoldDB" id="A0A1I6LJZ1"/>
<dbReference type="Proteomes" id="UP000199024">
    <property type="component" value="Unassembled WGS sequence"/>
</dbReference>
<feature type="chain" id="PRO_5011573230" evidence="1">
    <location>
        <begin position="20"/>
        <end position="259"/>
    </location>
</feature>
<dbReference type="RefSeq" id="WP_089836834.1">
    <property type="nucleotide sequence ID" value="NZ_FOZL01000001.1"/>
</dbReference>
<dbReference type="OrthoDB" id="113860at2"/>
<name>A0A1I6LJZ1_9BACT</name>
<feature type="signal peptide" evidence="1">
    <location>
        <begin position="1"/>
        <end position="19"/>
    </location>
</feature>
<dbReference type="EMBL" id="FOZL01000001">
    <property type="protein sequence ID" value="SFS03779.1"/>
    <property type="molecule type" value="Genomic_DNA"/>
</dbReference>
<proteinExistence type="predicted"/>
<keyword evidence="1" id="KW-0732">Signal</keyword>
<gene>
    <name evidence="2" type="ORF">SAMN05421771_0811</name>
</gene>
<reference evidence="2 3" key="1">
    <citation type="submission" date="2016-10" db="EMBL/GenBank/DDBJ databases">
        <authorList>
            <person name="de Groot N.N."/>
        </authorList>
    </citation>
    <scope>NUCLEOTIDE SEQUENCE [LARGE SCALE GENOMIC DNA]</scope>
    <source>
        <strain evidence="2 3">DSM 21001</strain>
    </source>
</reference>
<accession>A0A1I6LJZ1</accession>
<organism evidence="2 3">
    <name type="scientific">Granulicella pectinivorans</name>
    <dbReference type="NCBI Taxonomy" id="474950"/>
    <lineage>
        <taxon>Bacteria</taxon>
        <taxon>Pseudomonadati</taxon>
        <taxon>Acidobacteriota</taxon>
        <taxon>Terriglobia</taxon>
        <taxon>Terriglobales</taxon>
        <taxon>Acidobacteriaceae</taxon>
        <taxon>Granulicella</taxon>
    </lineage>
</organism>
<protein>
    <submittedName>
        <fullName evidence="2">Uncharacterized protein</fullName>
    </submittedName>
</protein>
<sequence>MKRMMMMVLLGGLAMSAQAQMRKGLCMLSVSEGKVQQADLVLRRNECSDSEHGSCGTSENSNLAWSRWSGVSASQLGQEGAQLKAAMSGEPGQLVCTGTVHDGILAGRYEFTPNPTFLASMGALGFDDISPSKQEGFLLLDITTDWVKQIKAAGVTELSTGKIMGLRALHVDLDYIHGMAAAGYPELRAGKLTSMKAVGVTPEKVRDAKAMGFQPTEEELIQMSVFKIDRPFLERMKARGMGNATIAQLIKIKIFKLED</sequence>
<keyword evidence="3" id="KW-1185">Reference proteome</keyword>
<evidence type="ECO:0000313" key="3">
    <source>
        <dbReference type="Proteomes" id="UP000199024"/>
    </source>
</evidence>
<dbReference type="STRING" id="474950.SAMN05421771_0811"/>
<evidence type="ECO:0000256" key="1">
    <source>
        <dbReference type="SAM" id="SignalP"/>
    </source>
</evidence>